<dbReference type="PATRIC" id="fig|320778.3.peg.628"/>
<keyword evidence="2" id="KW-0238">DNA-binding</keyword>
<evidence type="ECO:0000256" key="1">
    <source>
        <dbReference type="ARBA" id="ARBA00023015"/>
    </source>
</evidence>
<dbReference type="GO" id="GO:0003677">
    <property type="term" value="F:DNA binding"/>
    <property type="evidence" value="ECO:0007669"/>
    <property type="project" value="UniProtKB-KW"/>
</dbReference>
<dbReference type="InterPro" id="IPR036390">
    <property type="entry name" value="WH_DNA-bd_sf"/>
</dbReference>
<gene>
    <name evidence="5" type="ORF">ABT57_02910</name>
</gene>
<dbReference type="InterPro" id="IPR000524">
    <property type="entry name" value="Tscrpt_reg_HTH_GntR"/>
</dbReference>
<dbReference type="EMBL" id="LDOU01000003">
    <property type="protein sequence ID" value="KLV11206.1"/>
    <property type="molecule type" value="Genomic_DNA"/>
</dbReference>
<dbReference type="PROSITE" id="PS50949">
    <property type="entry name" value="HTH_GNTR"/>
    <property type="match status" value="1"/>
</dbReference>
<dbReference type="InterPro" id="IPR011711">
    <property type="entry name" value="GntR_C"/>
</dbReference>
<dbReference type="PANTHER" id="PTHR43537:SF20">
    <property type="entry name" value="HTH-TYPE TRANSCRIPTIONAL REPRESSOR GLAR"/>
    <property type="match status" value="1"/>
</dbReference>
<dbReference type="AlphaFoldDB" id="A0A0J1HHX4"/>
<feature type="domain" description="HTH gntR-type" evidence="4">
    <location>
        <begin position="1"/>
        <end position="61"/>
    </location>
</feature>
<protein>
    <submittedName>
        <fullName evidence="5">XRE family transcriptional regulator</fullName>
    </submittedName>
</protein>
<organism evidence="5 6">
    <name type="scientific">Photobacterium ganghwense</name>
    <dbReference type="NCBI Taxonomy" id="320778"/>
    <lineage>
        <taxon>Bacteria</taxon>
        <taxon>Pseudomonadati</taxon>
        <taxon>Pseudomonadota</taxon>
        <taxon>Gammaproteobacteria</taxon>
        <taxon>Vibrionales</taxon>
        <taxon>Vibrionaceae</taxon>
        <taxon>Photobacterium</taxon>
    </lineage>
</organism>
<sequence length="207" mass="24097">MTLIRQDILTGDLPPGHKLVVADLKARYNVGASPIREALVQLSWHKYVHFAPQKGCWVAPVSASELEDLFDTSLELSRILLQRAIKYGDEAWELNVLTSYHKLKRLNPADPKSDFTEWEQRHGEFHQALLAGSRSPSLLALHRQVYEQVERYRHIWVNRHRQYEERYHENGEHEAIMNAVLGRNSQQALSLLNTHSQRAIDMIKRYL</sequence>
<evidence type="ECO:0000313" key="6">
    <source>
        <dbReference type="Proteomes" id="UP000035909"/>
    </source>
</evidence>
<dbReference type="Proteomes" id="UP000035909">
    <property type="component" value="Unassembled WGS sequence"/>
</dbReference>
<comment type="caution">
    <text evidence="5">The sequence shown here is derived from an EMBL/GenBank/DDBJ whole genome shotgun (WGS) entry which is preliminary data.</text>
</comment>
<dbReference type="SMART" id="SM00895">
    <property type="entry name" value="FCD"/>
    <property type="match status" value="1"/>
</dbReference>
<evidence type="ECO:0000313" key="5">
    <source>
        <dbReference type="EMBL" id="KLV11206.1"/>
    </source>
</evidence>
<dbReference type="Pfam" id="PF07729">
    <property type="entry name" value="FCD"/>
    <property type="match status" value="1"/>
</dbReference>
<proteinExistence type="predicted"/>
<dbReference type="RefSeq" id="WP_047883707.1">
    <property type="nucleotide sequence ID" value="NZ_CP071325.1"/>
</dbReference>
<dbReference type="STRING" id="320778.ABT57_02910"/>
<dbReference type="GO" id="GO:0003700">
    <property type="term" value="F:DNA-binding transcription factor activity"/>
    <property type="evidence" value="ECO:0007669"/>
    <property type="project" value="InterPro"/>
</dbReference>
<keyword evidence="3" id="KW-0804">Transcription</keyword>
<evidence type="ECO:0000256" key="2">
    <source>
        <dbReference type="ARBA" id="ARBA00023125"/>
    </source>
</evidence>
<dbReference type="SMART" id="SM00345">
    <property type="entry name" value="HTH_GNTR"/>
    <property type="match status" value="1"/>
</dbReference>
<dbReference type="InterPro" id="IPR036388">
    <property type="entry name" value="WH-like_DNA-bd_sf"/>
</dbReference>
<dbReference type="Gene3D" id="1.20.120.530">
    <property type="entry name" value="GntR ligand-binding domain-like"/>
    <property type="match status" value="1"/>
</dbReference>
<evidence type="ECO:0000256" key="3">
    <source>
        <dbReference type="ARBA" id="ARBA00023163"/>
    </source>
</evidence>
<dbReference type="Pfam" id="PF00392">
    <property type="entry name" value="GntR"/>
    <property type="match status" value="1"/>
</dbReference>
<name>A0A0J1HHX4_9GAMM</name>
<dbReference type="OrthoDB" id="9799812at2"/>
<reference evidence="5 6" key="1">
    <citation type="submission" date="2015-05" db="EMBL/GenBank/DDBJ databases">
        <title>Photobacterium galathea sp. nov.</title>
        <authorList>
            <person name="Machado H."/>
            <person name="Gram L."/>
        </authorList>
    </citation>
    <scope>NUCLEOTIDE SEQUENCE [LARGE SCALE GENOMIC DNA]</scope>
    <source>
        <strain evidence="5 6">DSM 22954</strain>
    </source>
</reference>
<dbReference type="SUPFAM" id="SSF46785">
    <property type="entry name" value="Winged helix' DNA-binding domain"/>
    <property type="match status" value="1"/>
</dbReference>
<dbReference type="Gene3D" id="1.10.10.10">
    <property type="entry name" value="Winged helix-like DNA-binding domain superfamily/Winged helix DNA-binding domain"/>
    <property type="match status" value="1"/>
</dbReference>
<dbReference type="InterPro" id="IPR008920">
    <property type="entry name" value="TF_FadR/GntR_C"/>
</dbReference>
<dbReference type="PANTHER" id="PTHR43537">
    <property type="entry name" value="TRANSCRIPTIONAL REGULATOR, GNTR FAMILY"/>
    <property type="match status" value="1"/>
</dbReference>
<accession>A0A0J1HHX4</accession>
<keyword evidence="6" id="KW-1185">Reference proteome</keyword>
<dbReference type="SUPFAM" id="SSF48008">
    <property type="entry name" value="GntR ligand-binding domain-like"/>
    <property type="match status" value="1"/>
</dbReference>
<keyword evidence="1" id="KW-0805">Transcription regulation</keyword>
<evidence type="ECO:0000259" key="4">
    <source>
        <dbReference type="PROSITE" id="PS50949"/>
    </source>
</evidence>